<accession>A0ABR9QGT8</accession>
<evidence type="ECO:0000256" key="1">
    <source>
        <dbReference type="HAMAP-Rule" id="MF_00691"/>
    </source>
</evidence>
<comment type="caution">
    <text evidence="2">The sequence shown here is derived from an EMBL/GenBank/DDBJ whole genome shotgun (WGS) entry which is preliminary data.</text>
</comment>
<evidence type="ECO:0000313" key="2">
    <source>
        <dbReference type="EMBL" id="MBE4907707.1"/>
    </source>
</evidence>
<keyword evidence="1" id="KW-0378">Hydrolase</keyword>
<proteinExistence type="inferred from homology"/>
<comment type="subunit">
    <text evidence="1">Forms a complex composed of PxpA, PxpB and PxpC.</text>
</comment>
<dbReference type="Gene3D" id="3.20.20.370">
    <property type="entry name" value="Glycoside hydrolase/deacetylase"/>
    <property type="match status" value="1"/>
</dbReference>
<dbReference type="Proteomes" id="UP001516662">
    <property type="component" value="Unassembled WGS sequence"/>
</dbReference>
<dbReference type="EC" id="3.5.2.9" evidence="1"/>
<protein>
    <recommendedName>
        <fullName evidence="1">5-oxoprolinase subunit A</fullName>
        <shortName evidence="1">5-OPase subunit A</shortName>
        <ecNumber evidence="1">3.5.2.9</ecNumber>
    </recommendedName>
    <alternativeName>
        <fullName evidence="1">5-oxoprolinase (ATP-hydrolyzing) subunit A</fullName>
    </alternativeName>
</protein>
<dbReference type="Pfam" id="PF03746">
    <property type="entry name" value="LamB_YcsF"/>
    <property type="match status" value="1"/>
</dbReference>
<organism evidence="2 3">
    <name type="scientific">Litchfieldia luteola</name>
    <dbReference type="NCBI Taxonomy" id="682179"/>
    <lineage>
        <taxon>Bacteria</taxon>
        <taxon>Bacillati</taxon>
        <taxon>Bacillota</taxon>
        <taxon>Bacilli</taxon>
        <taxon>Bacillales</taxon>
        <taxon>Bacillaceae</taxon>
        <taxon>Litchfieldia</taxon>
    </lineage>
</organism>
<dbReference type="PANTHER" id="PTHR30292:SF0">
    <property type="entry name" value="5-OXOPROLINASE SUBUNIT A"/>
    <property type="match status" value="1"/>
</dbReference>
<keyword evidence="3" id="KW-1185">Reference proteome</keyword>
<dbReference type="SUPFAM" id="SSF88713">
    <property type="entry name" value="Glycoside hydrolase/deacetylase"/>
    <property type="match status" value="1"/>
</dbReference>
<dbReference type="InterPro" id="IPR011330">
    <property type="entry name" value="Glyco_hydro/deAcase_b/a-brl"/>
</dbReference>
<keyword evidence="1" id="KW-0067">ATP-binding</keyword>
<dbReference type="RefSeq" id="WP_193535186.1">
    <property type="nucleotide sequence ID" value="NZ_JADCLJ010000016.1"/>
</dbReference>
<dbReference type="NCBIfam" id="NF003814">
    <property type="entry name" value="PRK05406.1-3"/>
    <property type="match status" value="1"/>
</dbReference>
<dbReference type="InterPro" id="IPR005501">
    <property type="entry name" value="LamB/YcsF/PxpA-like"/>
</dbReference>
<gene>
    <name evidence="1" type="primary">pxpA</name>
    <name evidence="2" type="ORF">IMZ08_06525</name>
</gene>
<dbReference type="NCBIfam" id="NF003816">
    <property type="entry name" value="PRK05406.1-5"/>
    <property type="match status" value="1"/>
</dbReference>
<keyword evidence="1" id="KW-0547">Nucleotide-binding</keyword>
<comment type="similarity">
    <text evidence="1">Belongs to the LamB/PxpA family.</text>
</comment>
<dbReference type="HAMAP" id="MF_00691">
    <property type="entry name" value="PxpA"/>
    <property type="match status" value="1"/>
</dbReference>
<evidence type="ECO:0000313" key="3">
    <source>
        <dbReference type="Proteomes" id="UP001516662"/>
    </source>
</evidence>
<sequence length="252" mass="27164">MKKIDLNCDLGESFGSYKLGNDELILSEVTSANIACGFHAGDAHVMYKTVLLAKEKGVAIGAHPGFHDIAGFGRREIPYTSGEITEMVLYQIGALSAFCKAHEVKLSHVKPHGALYNLAAKDPFIAKAIAKAVMLFDSDLLLYGLSGSELIKAGKEVGLRTVSEVFADRTYQNDGSLTSRKSENAIISETELALSQVIQMIETDTVTSVDGQSIPIVAESVCVHGDNEHALLFAKALRENLTKKGVSVRPIR</sequence>
<name>A0ABR9QGT8_9BACI</name>
<dbReference type="PANTHER" id="PTHR30292">
    <property type="entry name" value="UNCHARACTERIZED PROTEIN YBGL-RELATED"/>
    <property type="match status" value="1"/>
</dbReference>
<comment type="function">
    <text evidence="1">Catalyzes the cleavage of 5-oxoproline to form L-glutamate coupled to the hydrolysis of ATP to ADP and inorganic phosphate.</text>
</comment>
<dbReference type="EMBL" id="JADCLJ010000016">
    <property type="protein sequence ID" value="MBE4907707.1"/>
    <property type="molecule type" value="Genomic_DNA"/>
</dbReference>
<comment type="catalytic activity">
    <reaction evidence="1">
        <text>5-oxo-L-proline + ATP + 2 H2O = L-glutamate + ADP + phosphate + H(+)</text>
        <dbReference type="Rhea" id="RHEA:10348"/>
        <dbReference type="ChEBI" id="CHEBI:15377"/>
        <dbReference type="ChEBI" id="CHEBI:15378"/>
        <dbReference type="ChEBI" id="CHEBI:29985"/>
        <dbReference type="ChEBI" id="CHEBI:30616"/>
        <dbReference type="ChEBI" id="CHEBI:43474"/>
        <dbReference type="ChEBI" id="CHEBI:58402"/>
        <dbReference type="ChEBI" id="CHEBI:456216"/>
        <dbReference type="EC" id="3.5.2.9"/>
    </reaction>
</comment>
<dbReference type="CDD" id="cd10787">
    <property type="entry name" value="LamB_YcsF_like"/>
    <property type="match status" value="1"/>
</dbReference>
<reference evidence="2 3" key="1">
    <citation type="submission" date="2020-10" db="EMBL/GenBank/DDBJ databases">
        <title>Bacillus sp. HD4P25, an endophyte from a halophyte.</title>
        <authorList>
            <person name="Sun J.-Q."/>
        </authorList>
    </citation>
    <scope>NUCLEOTIDE SEQUENCE [LARGE SCALE GENOMIC DNA]</scope>
    <source>
        <strain evidence="2 3">YIM 93174</strain>
    </source>
</reference>